<dbReference type="Gene3D" id="3.40.50.10140">
    <property type="entry name" value="Toll/interleukin-1 receptor homology (TIR) domain"/>
    <property type="match status" value="1"/>
</dbReference>
<dbReference type="InterPro" id="IPR036390">
    <property type="entry name" value="WH_DNA-bd_sf"/>
</dbReference>
<dbReference type="InterPro" id="IPR044974">
    <property type="entry name" value="Disease_R_plants"/>
</dbReference>
<sequence length="1104" mass="123266">MASSSSLPPFAHTKRFHVFPSFHGPDVRKGFLSHVHNCFGIKGITTFKDQEIQRGHSIGPELVNAIRDSRVSIVLLSKNYASSSWCLDELVEILKCKEDSGQMVMTVFYNVDPSSVRKQKGDFGKAFKRTCQGKTEEVKERWSKALTHVANIEGEDSRNWTNEADMIQKIATDVSNKLNLSLSTDFDDMVGMQVHLRRVYSLLCLECDDVKMIGIWGPAGIGKTTIARALFTQLSSHFPLSCFMGNLKGSYKSIGVDDYQSLLDFQNQLLSRILNQKDMKVHHLGAVKERLHDQRVLIILDDVDDIEKLDILAKDTSWFGNGSRIIVTSEDQQIFKAHGIKDIYHVDFPSRNEALEMLCQSAFKQRSVPDGFEEVARKVAELCGNLPLALSVVGASLRGKSKDEWELQISSIDSSLDGKIGNILRVGYDRLSKKDKALFLHMACLGYNGFHDVTRFLADSHLDVENGLQTLLDRSLVQTTTFGNGIWMHSLLEQMGREIVREQSNEPGKRQFLVEAQEILDVLADKTGTGSVIGISANMSDVGEFSISGRAFEGMPNLRFLKLYGSELQPRISEELEYLPRRLRLLVWHNYPRKRLPPTFQPECLVELHMGSSNLEKLWDGIKPLPNLELLDLSDSAKLKEMPDLSEATNLRCLTLDGCISLKELPSYIGNLHKLITLDMSGCEKLRVIPTNINLASLENVDMSYCSQLTTFPDFSRNIKIIKASKTKIEDVPASVAGGWSRLDTLEIGSTSLTKLTKLDLSSCDIKNIPDCVIGLPGLEILNVQDCSKLVSLQSLPPSLLYLYANNCGLLKSVSVSYDCTCVKDAKRVSSSITFYHPKRRVFLNNCWSLSEEARRVIIQRWAYMSVCLPGKQVPAYFTHKTKGNSISISPGTFSASSRFKACVLLTPSGQFSFNTQVVCHLKSKGVLINELEYTSCWHEVDTSDSKILTEHLFVFSGSLFGAHSCVEVDATTSEILFEFSCNVNDEKIIECGVQILTEEGESSTSKWKVQSEEAAEVSKDESVVKRSKHTGFAISVRKPPPLSNSNPFERSISIQRQELAPRNHLGIDLSCNPYLKRITALNNTTSCSSLTLDRDTASGHHEC</sequence>
<organism evidence="9 10">
    <name type="scientific">Microthlaspi erraticum</name>
    <dbReference type="NCBI Taxonomy" id="1685480"/>
    <lineage>
        <taxon>Eukaryota</taxon>
        <taxon>Viridiplantae</taxon>
        <taxon>Streptophyta</taxon>
        <taxon>Embryophyta</taxon>
        <taxon>Tracheophyta</taxon>
        <taxon>Spermatophyta</taxon>
        <taxon>Magnoliopsida</taxon>
        <taxon>eudicotyledons</taxon>
        <taxon>Gunneridae</taxon>
        <taxon>Pentapetalae</taxon>
        <taxon>rosids</taxon>
        <taxon>malvids</taxon>
        <taxon>Brassicales</taxon>
        <taxon>Brassicaceae</taxon>
        <taxon>Coluteocarpeae</taxon>
        <taxon>Microthlaspi</taxon>
    </lineage>
</organism>
<keyword evidence="5" id="KW-0611">Plant defense</keyword>
<proteinExistence type="predicted"/>
<keyword evidence="3" id="KW-0677">Repeat</keyword>
<keyword evidence="2" id="KW-0433">Leucine-rich repeat</keyword>
<evidence type="ECO:0000259" key="8">
    <source>
        <dbReference type="PROSITE" id="PS50104"/>
    </source>
</evidence>
<dbReference type="SUPFAM" id="SSF52200">
    <property type="entry name" value="Toll/Interleukin receptor TIR domain"/>
    <property type="match status" value="1"/>
</dbReference>
<evidence type="ECO:0000313" key="9">
    <source>
        <dbReference type="EMBL" id="CAA7059216.1"/>
    </source>
</evidence>
<protein>
    <recommendedName>
        <fullName evidence="1">ADP-ribosyl cyclase/cyclic ADP-ribose hydrolase</fullName>
        <ecNumber evidence="1">3.2.2.6</ecNumber>
    </recommendedName>
</protein>
<evidence type="ECO:0000256" key="3">
    <source>
        <dbReference type="ARBA" id="ARBA00022737"/>
    </source>
</evidence>
<dbReference type="InterPro" id="IPR042197">
    <property type="entry name" value="Apaf_helical"/>
</dbReference>
<comment type="catalytic activity">
    <reaction evidence="7">
        <text>NAD(+) + H2O = ADP-D-ribose + nicotinamide + H(+)</text>
        <dbReference type="Rhea" id="RHEA:16301"/>
        <dbReference type="ChEBI" id="CHEBI:15377"/>
        <dbReference type="ChEBI" id="CHEBI:15378"/>
        <dbReference type="ChEBI" id="CHEBI:17154"/>
        <dbReference type="ChEBI" id="CHEBI:57540"/>
        <dbReference type="ChEBI" id="CHEBI:57967"/>
        <dbReference type="EC" id="3.2.2.6"/>
    </reaction>
    <physiologicalReaction direction="left-to-right" evidence="7">
        <dbReference type="Rhea" id="RHEA:16302"/>
    </physiologicalReaction>
</comment>
<dbReference type="InterPro" id="IPR003593">
    <property type="entry name" value="AAA+_ATPase"/>
</dbReference>
<reference evidence="9" key="1">
    <citation type="submission" date="2020-01" db="EMBL/GenBank/DDBJ databases">
        <authorList>
            <person name="Mishra B."/>
        </authorList>
    </citation>
    <scope>NUCLEOTIDE SEQUENCE [LARGE SCALE GENOMIC DNA]</scope>
</reference>
<name>A0A6D2L0S3_9BRAS</name>
<dbReference type="PROSITE" id="PS50104">
    <property type="entry name" value="TIR"/>
    <property type="match status" value="1"/>
</dbReference>
<dbReference type="OrthoDB" id="686237at2759"/>
<evidence type="ECO:0000256" key="7">
    <source>
        <dbReference type="ARBA" id="ARBA00047304"/>
    </source>
</evidence>
<dbReference type="PANTHER" id="PTHR11017">
    <property type="entry name" value="LEUCINE-RICH REPEAT-CONTAINING PROTEIN"/>
    <property type="match status" value="1"/>
</dbReference>
<evidence type="ECO:0000256" key="1">
    <source>
        <dbReference type="ARBA" id="ARBA00011982"/>
    </source>
</evidence>
<dbReference type="InterPro" id="IPR035897">
    <property type="entry name" value="Toll_tir_struct_dom_sf"/>
</dbReference>
<keyword evidence="10" id="KW-1185">Reference proteome</keyword>
<evidence type="ECO:0000313" key="10">
    <source>
        <dbReference type="Proteomes" id="UP000467841"/>
    </source>
</evidence>
<evidence type="ECO:0000256" key="2">
    <source>
        <dbReference type="ARBA" id="ARBA00022614"/>
    </source>
</evidence>
<gene>
    <name evidence="9" type="ORF">MERR_LOCUS46452</name>
</gene>
<dbReference type="Gene3D" id="3.40.50.300">
    <property type="entry name" value="P-loop containing nucleotide triphosphate hydrolases"/>
    <property type="match status" value="1"/>
</dbReference>
<evidence type="ECO:0000256" key="6">
    <source>
        <dbReference type="ARBA" id="ARBA00023027"/>
    </source>
</evidence>
<dbReference type="SMART" id="SM00382">
    <property type="entry name" value="AAA"/>
    <property type="match status" value="1"/>
</dbReference>
<dbReference type="FunFam" id="3.80.10.10:FF:000386">
    <property type="entry name" value="Disease resistance protein RPS4"/>
    <property type="match status" value="1"/>
</dbReference>
<dbReference type="PANTHER" id="PTHR11017:SF291">
    <property type="entry name" value="ADP-RIBOSYL CYCLASE_CYCLIC ADP-RIBOSE HYDROLASE-RELATED"/>
    <property type="match status" value="1"/>
</dbReference>
<dbReference type="InterPro" id="IPR058192">
    <property type="entry name" value="WHD_ROQ1-like"/>
</dbReference>
<evidence type="ECO:0000256" key="5">
    <source>
        <dbReference type="ARBA" id="ARBA00022821"/>
    </source>
</evidence>
<dbReference type="InterPro" id="IPR011713">
    <property type="entry name" value="Leu-rich_rpt_3"/>
</dbReference>
<dbReference type="Proteomes" id="UP000467841">
    <property type="component" value="Unassembled WGS sequence"/>
</dbReference>
<dbReference type="FunFam" id="3.40.50.10140:FF:000007">
    <property type="entry name" value="Disease resistance protein (TIR-NBS-LRR class)"/>
    <property type="match status" value="1"/>
</dbReference>
<dbReference type="Pfam" id="PF00931">
    <property type="entry name" value="NB-ARC"/>
    <property type="match status" value="1"/>
</dbReference>
<dbReference type="GO" id="GO:0006952">
    <property type="term" value="P:defense response"/>
    <property type="evidence" value="ECO:0007669"/>
    <property type="project" value="UniProtKB-KW"/>
</dbReference>
<dbReference type="SUPFAM" id="SSF52058">
    <property type="entry name" value="L domain-like"/>
    <property type="match status" value="1"/>
</dbReference>
<dbReference type="InterPro" id="IPR032675">
    <property type="entry name" value="LRR_dom_sf"/>
</dbReference>
<dbReference type="InterPro" id="IPR027417">
    <property type="entry name" value="P-loop_NTPase"/>
</dbReference>
<dbReference type="EMBL" id="CACVBM020001762">
    <property type="protein sequence ID" value="CAA7059216.1"/>
    <property type="molecule type" value="Genomic_DNA"/>
</dbReference>
<dbReference type="Gene3D" id="3.80.10.10">
    <property type="entry name" value="Ribonuclease Inhibitor"/>
    <property type="match status" value="2"/>
</dbReference>
<dbReference type="FunFam" id="3.40.50.300:FF:001002">
    <property type="entry name" value="Disease resistance protein (TIR-NBS-LRR class)"/>
    <property type="match status" value="1"/>
</dbReference>
<dbReference type="SUPFAM" id="SSF46785">
    <property type="entry name" value="Winged helix' DNA-binding domain"/>
    <property type="match status" value="1"/>
</dbReference>
<dbReference type="AlphaFoldDB" id="A0A6D2L0S3"/>
<dbReference type="GO" id="GO:0043531">
    <property type="term" value="F:ADP binding"/>
    <property type="evidence" value="ECO:0007669"/>
    <property type="project" value="InterPro"/>
</dbReference>
<dbReference type="Gene3D" id="1.10.8.430">
    <property type="entry name" value="Helical domain of apoptotic protease-activating factors"/>
    <property type="match status" value="1"/>
</dbReference>
<feature type="domain" description="TIR" evidence="8">
    <location>
        <begin position="14"/>
        <end position="178"/>
    </location>
</feature>
<dbReference type="EC" id="3.2.2.6" evidence="1"/>
<dbReference type="Pfam" id="PF07725">
    <property type="entry name" value="LRR_3"/>
    <property type="match status" value="1"/>
</dbReference>
<comment type="caution">
    <text evidence="9">The sequence shown here is derived from an EMBL/GenBank/DDBJ whole genome shotgun (WGS) entry which is preliminary data.</text>
</comment>
<dbReference type="GO" id="GO:0061809">
    <property type="term" value="F:NAD+ nucleosidase activity, cyclic ADP-ribose generating"/>
    <property type="evidence" value="ECO:0007669"/>
    <property type="project" value="UniProtKB-EC"/>
</dbReference>
<dbReference type="InterPro" id="IPR000157">
    <property type="entry name" value="TIR_dom"/>
</dbReference>
<dbReference type="SUPFAM" id="SSF52540">
    <property type="entry name" value="P-loop containing nucleoside triphosphate hydrolases"/>
    <property type="match status" value="1"/>
</dbReference>
<dbReference type="PRINTS" id="PR00364">
    <property type="entry name" value="DISEASERSIST"/>
</dbReference>
<evidence type="ECO:0000256" key="4">
    <source>
        <dbReference type="ARBA" id="ARBA00022801"/>
    </source>
</evidence>
<dbReference type="InterPro" id="IPR002182">
    <property type="entry name" value="NB-ARC"/>
</dbReference>
<dbReference type="SMART" id="SM00255">
    <property type="entry name" value="TIR"/>
    <property type="match status" value="1"/>
</dbReference>
<dbReference type="Pfam" id="PF01582">
    <property type="entry name" value="TIR"/>
    <property type="match status" value="1"/>
</dbReference>
<dbReference type="GO" id="GO:0007165">
    <property type="term" value="P:signal transduction"/>
    <property type="evidence" value="ECO:0007669"/>
    <property type="project" value="InterPro"/>
</dbReference>
<dbReference type="Pfam" id="PF23282">
    <property type="entry name" value="WHD_ROQ1"/>
    <property type="match status" value="1"/>
</dbReference>
<keyword evidence="4" id="KW-0378">Hydrolase</keyword>
<keyword evidence="6" id="KW-0520">NAD</keyword>
<dbReference type="FunFam" id="1.10.8.430:FF:000002">
    <property type="entry name" value="Disease resistance protein (TIR-NBS-LRR class)"/>
    <property type="match status" value="1"/>
</dbReference>
<accession>A0A6D2L0S3</accession>